<feature type="chain" id="PRO_5025469126" description="GPI anchored cell wall protein" evidence="2">
    <location>
        <begin position="21"/>
        <end position="170"/>
    </location>
</feature>
<dbReference type="EMBL" id="ML975381">
    <property type="protein sequence ID" value="KAF1830872.1"/>
    <property type="molecule type" value="Genomic_DNA"/>
</dbReference>
<name>A0A6A5K8B2_9PLEO</name>
<keyword evidence="4" id="KW-1185">Reference proteome</keyword>
<evidence type="ECO:0000256" key="2">
    <source>
        <dbReference type="SAM" id="SignalP"/>
    </source>
</evidence>
<dbReference type="AlphaFoldDB" id="A0A6A5K8B2"/>
<feature type="signal peptide" evidence="2">
    <location>
        <begin position="1"/>
        <end position="20"/>
    </location>
</feature>
<organism evidence="3 4">
    <name type="scientific">Decorospora gaudefroyi</name>
    <dbReference type="NCBI Taxonomy" id="184978"/>
    <lineage>
        <taxon>Eukaryota</taxon>
        <taxon>Fungi</taxon>
        <taxon>Dikarya</taxon>
        <taxon>Ascomycota</taxon>
        <taxon>Pezizomycotina</taxon>
        <taxon>Dothideomycetes</taxon>
        <taxon>Pleosporomycetidae</taxon>
        <taxon>Pleosporales</taxon>
        <taxon>Pleosporineae</taxon>
        <taxon>Pleosporaceae</taxon>
        <taxon>Decorospora</taxon>
    </lineage>
</organism>
<evidence type="ECO:0000256" key="1">
    <source>
        <dbReference type="SAM" id="MobiDB-lite"/>
    </source>
</evidence>
<sequence length="170" mass="16541">MLGRTIFAATLFALAQFAVATPPGCLLGAINEYDSPIDIKSICKSKDLSSKVASYCPDDLEAAMSAVADICDDAGVEVATSVSSSASGSKTATSSSHKATGTAGSTLVPMYPTGSSGSGNGNGTVPNATGSPKPSGSATDSAGLPLSTGAAGKMEIGVFAIVAGLMAVAL</sequence>
<feature type="compositionally biased region" description="Low complexity" evidence="1">
    <location>
        <begin position="86"/>
        <end position="106"/>
    </location>
</feature>
<proteinExistence type="predicted"/>
<evidence type="ECO:0008006" key="5">
    <source>
        <dbReference type="Google" id="ProtNLM"/>
    </source>
</evidence>
<reference evidence="3" key="1">
    <citation type="submission" date="2020-01" db="EMBL/GenBank/DDBJ databases">
        <authorList>
            <consortium name="DOE Joint Genome Institute"/>
            <person name="Haridas S."/>
            <person name="Albert R."/>
            <person name="Binder M."/>
            <person name="Bloem J."/>
            <person name="Labutti K."/>
            <person name="Salamov A."/>
            <person name="Andreopoulos B."/>
            <person name="Baker S.E."/>
            <person name="Barry K."/>
            <person name="Bills G."/>
            <person name="Bluhm B.H."/>
            <person name="Cannon C."/>
            <person name="Castanera R."/>
            <person name="Culley D.E."/>
            <person name="Daum C."/>
            <person name="Ezra D."/>
            <person name="Gonzalez J.B."/>
            <person name="Henrissat B."/>
            <person name="Kuo A."/>
            <person name="Liang C."/>
            <person name="Lipzen A."/>
            <person name="Lutzoni F."/>
            <person name="Magnuson J."/>
            <person name="Mondo S."/>
            <person name="Nolan M."/>
            <person name="Ohm R."/>
            <person name="Pangilinan J."/>
            <person name="Park H.-J."/>
            <person name="Ramirez L."/>
            <person name="Alfaro M."/>
            <person name="Sun H."/>
            <person name="Tritt A."/>
            <person name="Yoshinaga Y."/>
            <person name="Zwiers L.-H."/>
            <person name="Turgeon B.G."/>
            <person name="Goodwin S.B."/>
            <person name="Spatafora J.W."/>
            <person name="Crous P.W."/>
            <person name="Grigoriev I.V."/>
        </authorList>
    </citation>
    <scope>NUCLEOTIDE SEQUENCE</scope>
    <source>
        <strain evidence="3">P77</strain>
    </source>
</reference>
<evidence type="ECO:0000313" key="4">
    <source>
        <dbReference type="Proteomes" id="UP000800040"/>
    </source>
</evidence>
<dbReference type="OrthoDB" id="4776947at2759"/>
<dbReference type="Proteomes" id="UP000800040">
    <property type="component" value="Unassembled WGS sequence"/>
</dbReference>
<protein>
    <recommendedName>
        <fullName evidence="5">GPI anchored cell wall protein</fullName>
    </recommendedName>
</protein>
<gene>
    <name evidence="3" type="ORF">BDW02DRAFT_591567</name>
</gene>
<feature type="region of interest" description="Disordered" evidence="1">
    <location>
        <begin position="86"/>
        <end position="142"/>
    </location>
</feature>
<evidence type="ECO:0000313" key="3">
    <source>
        <dbReference type="EMBL" id="KAF1830872.1"/>
    </source>
</evidence>
<accession>A0A6A5K8B2</accession>
<feature type="compositionally biased region" description="Polar residues" evidence="1">
    <location>
        <begin position="124"/>
        <end position="140"/>
    </location>
</feature>
<keyword evidence="2" id="KW-0732">Signal</keyword>